<proteinExistence type="predicted"/>
<gene>
    <name evidence="1" type="ORF">BFL28_10735</name>
</gene>
<reference evidence="1 2" key="1">
    <citation type="submission" date="2016-08" db="EMBL/GenBank/DDBJ databases">
        <title>Draft genome of the agarase producing Sphingomonas sp. MCT13.</title>
        <authorList>
            <person name="D'Andrea M.M."/>
            <person name="Rossolini G.M."/>
            <person name="Thaller M.C."/>
        </authorList>
    </citation>
    <scope>NUCLEOTIDE SEQUENCE [LARGE SCALE GENOMIC DNA]</scope>
    <source>
        <strain evidence="1 2">MCT13</strain>
    </source>
</reference>
<sequence length="110" mass="11894">MDCQRASGHDLLPQLFASVLSCFQVSTPMLPVRVSKSDALAKQPLDLHLPPSQPLGLDGAFQIAGATAHLASRLIERDQFSASRLSHVPILFLSTNVGNRKNLTAFACRL</sequence>
<name>A0A1E3LZT1_9SPHN</name>
<organism evidence="1 2">
    <name type="scientific">Sphingomonas turrisvirgatae</name>
    <dbReference type="NCBI Taxonomy" id="1888892"/>
    <lineage>
        <taxon>Bacteria</taxon>
        <taxon>Pseudomonadati</taxon>
        <taxon>Pseudomonadota</taxon>
        <taxon>Alphaproteobacteria</taxon>
        <taxon>Sphingomonadales</taxon>
        <taxon>Sphingomonadaceae</taxon>
        <taxon>Sphingomonas</taxon>
    </lineage>
</organism>
<comment type="caution">
    <text evidence="1">The sequence shown here is derived from an EMBL/GenBank/DDBJ whole genome shotgun (WGS) entry which is preliminary data.</text>
</comment>
<keyword evidence="2" id="KW-1185">Reference proteome</keyword>
<evidence type="ECO:0000313" key="1">
    <source>
        <dbReference type="EMBL" id="ODP39281.1"/>
    </source>
</evidence>
<dbReference type="Proteomes" id="UP000094487">
    <property type="component" value="Unassembled WGS sequence"/>
</dbReference>
<protein>
    <submittedName>
        <fullName evidence="1">Uncharacterized protein</fullName>
    </submittedName>
</protein>
<accession>A0A1E3LZT1</accession>
<dbReference type="PROSITE" id="PS51257">
    <property type="entry name" value="PROKAR_LIPOPROTEIN"/>
    <property type="match status" value="1"/>
</dbReference>
<evidence type="ECO:0000313" key="2">
    <source>
        <dbReference type="Proteomes" id="UP000094487"/>
    </source>
</evidence>
<dbReference type="EMBL" id="MDDS01000006">
    <property type="protein sequence ID" value="ODP39281.1"/>
    <property type="molecule type" value="Genomic_DNA"/>
</dbReference>
<dbReference type="AlphaFoldDB" id="A0A1E3LZT1"/>